<feature type="region of interest" description="Disordered" evidence="1">
    <location>
        <begin position="108"/>
        <end position="129"/>
    </location>
</feature>
<evidence type="ECO:0000256" key="1">
    <source>
        <dbReference type="SAM" id="MobiDB-lite"/>
    </source>
</evidence>
<dbReference type="AlphaFoldDB" id="A0AAV7SQM9"/>
<keyword evidence="3" id="KW-1185">Reference proteome</keyword>
<proteinExistence type="predicted"/>
<accession>A0AAV7SQM9</accession>
<sequence length="129" mass="13907">MGSVCARAACAYMGLGMLRLRRGQGCLQMAAFSGPGRSPETMWVYLCVQDARVRGKDYFARTILSVHSADVHHSLCAFVWGQSCVRVHVGSHGACSRVRGGGAHPRAAQRAGHFWGQGDRSTRSRGLSS</sequence>
<protein>
    <submittedName>
        <fullName evidence="2">Uncharacterized protein</fullName>
    </submittedName>
</protein>
<dbReference type="Proteomes" id="UP001066276">
    <property type="component" value="Chromosome 4_2"/>
</dbReference>
<evidence type="ECO:0000313" key="3">
    <source>
        <dbReference type="Proteomes" id="UP001066276"/>
    </source>
</evidence>
<dbReference type="EMBL" id="JANPWB010000008">
    <property type="protein sequence ID" value="KAJ1166373.1"/>
    <property type="molecule type" value="Genomic_DNA"/>
</dbReference>
<organism evidence="2 3">
    <name type="scientific">Pleurodeles waltl</name>
    <name type="common">Iberian ribbed newt</name>
    <dbReference type="NCBI Taxonomy" id="8319"/>
    <lineage>
        <taxon>Eukaryota</taxon>
        <taxon>Metazoa</taxon>
        <taxon>Chordata</taxon>
        <taxon>Craniata</taxon>
        <taxon>Vertebrata</taxon>
        <taxon>Euteleostomi</taxon>
        <taxon>Amphibia</taxon>
        <taxon>Batrachia</taxon>
        <taxon>Caudata</taxon>
        <taxon>Salamandroidea</taxon>
        <taxon>Salamandridae</taxon>
        <taxon>Pleurodelinae</taxon>
        <taxon>Pleurodeles</taxon>
    </lineage>
</organism>
<evidence type="ECO:0000313" key="2">
    <source>
        <dbReference type="EMBL" id="KAJ1166373.1"/>
    </source>
</evidence>
<gene>
    <name evidence="2" type="ORF">NDU88_006777</name>
</gene>
<name>A0AAV7SQM9_PLEWA</name>
<reference evidence="2" key="1">
    <citation type="journal article" date="2022" name="bioRxiv">
        <title>Sequencing and chromosome-scale assembly of the giantPleurodeles waltlgenome.</title>
        <authorList>
            <person name="Brown T."/>
            <person name="Elewa A."/>
            <person name="Iarovenko S."/>
            <person name="Subramanian E."/>
            <person name="Araus A.J."/>
            <person name="Petzold A."/>
            <person name="Susuki M."/>
            <person name="Suzuki K.-i.T."/>
            <person name="Hayashi T."/>
            <person name="Toyoda A."/>
            <person name="Oliveira C."/>
            <person name="Osipova E."/>
            <person name="Leigh N.D."/>
            <person name="Simon A."/>
            <person name="Yun M.H."/>
        </authorList>
    </citation>
    <scope>NUCLEOTIDE SEQUENCE</scope>
    <source>
        <strain evidence="2">20211129_DDA</strain>
        <tissue evidence="2">Liver</tissue>
    </source>
</reference>
<comment type="caution">
    <text evidence="2">The sequence shown here is derived from an EMBL/GenBank/DDBJ whole genome shotgun (WGS) entry which is preliminary data.</text>
</comment>